<evidence type="ECO:0000256" key="1">
    <source>
        <dbReference type="SAM" id="SignalP"/>
    </source>
</evidence>
<dbReference type="InterPro" id="IPR045800">
    <property type="entry name" value="HMBD"/>
</dbReference>
<dbReference type="OrthoDB" id="1523860at2"/>
<dbReference type="EMBL" id="CP040896">
    <property type="protein sequence ID" value="QDA60187.1"/>
    <property type="molecule type" value="Genomic_DNA"/>
</dbReference>
<keyword evidence="1" id="KW-0732">Signal</keyword>
<organism evidence="3 4">
    <name type="scientific">Hymenobacter jejuensis</name>
    <dbReference type="NCBI Taxonomy" id="2502781"/>
    <lineage>
        <taxon>Bacteria</taxon>
        <taxon>Pseudomonadati</taxon>
        <taxon>Bacteroidota</taxon>
        <taxon>Cytophagia</taxon>
        <taxon>Cytophagales</taxon>
        <taxon>Hymenobacteraceae</taxon>
        <taxon>Hymenobacter</taxon>
    </lineage>
</organism>
<feature type="domain" description="Heavy metal binding" evidence="2">
    <location>
        <begin position="53"/>
        <end position="78"/>
    </location>
</feature>
<feature type="signal peptide" evidence="1">
    <location>
        <begin position="1"/>
        <end position="21"/>
    </location>
</feature>
<dbReference type="PROSITE" id="PS51257">
    <property type="entry name" value="PROKAR_LIPOPROTEIN"/>
    <property type="match status" value="1"/>
</dbReference>
<reference evidence="3 4" key="1">
    <citation type="submission" date="2019-06" db="EMBL/GenBank/DDBJ databases">
        <authorList>
            <person name="Srinivasan S."/>
        </authorList>
    </citation>
    <scope>NUCLEOTIDE SEQUENCE [LARGE SCALE GENOMIC DNA]</scope>
    <source>
        <strain evidence="3 4">17J68-5</strain>
    </source>
</reference>
<dbReference type="GO" id="GO:0046872">
    <property type="term" value="F:metal ion binding"/>
    <property type="evidence" value="ECO:0007669"/>
    <property type="project" value="InterPro"/>
</dbReference>
<protein>
    <recommendedName>
        <fullName evidence="2">Heavy metal binding domain-containing protein</fullName>
    </recommendedName>
</protein>
<gene>
    <name evidence="3" type="ORF">FHG12_08730</name>
</gene>
<proteinExistence type="predicted"/>
<dbReference type="AlphaFoldDB" id="A0A5B7ZZB3"/>
<name>A0A5B7ZZB3_9BACT</name>
<dbReference type="Pfam" id="PF19335">
    <property type="entry name" value="HMBD"/>
    <property type="match status" value="1"/>
</dbReference>
<dbReference type="Proteomes" id="UP000305398">
    <property type="component" value="Chromosome"/>
</dbReference>
<keyword evidence="4" id="KW-1185">Reference proteome</keyword>
<accession>A0A5B7ZZB3</accession>
<evidence type="ECO:0000313" key="4">
    <source>
        <dbReference type="Proteomes" id="UP000305398"/>
    </source>
</evidence>
<dbReference type="RefSeq" id="WP_139515365.1">
    <property type="nucleotide sequence ID" value="NZ_CP040896.1"/>
</dbReference>
<evidence type="ECO:0000313" key="3">
    <source>
        <dbReference type="EMBL" id="QDA60187.1"/>
    </source>
</evidence>
<dbReference type="KEGG" id="hyj:FHG12_08730"/>
<feature type="chain" id="PRO_5022973722" description="Heavy metal binding domain-containing protein" evidence="1">
    <location>
        <begin position="22"/>
        <end position="92"/>
    </location>
</feature>
<sequence>MLANCKPAVAGVLLAAATALAGCNNQPLAEKTSVSSAAKQEASQPVAKPVLAYVCPMGCEGSESNKPGKCPVCEMELVRNPAYKPSTSSDSL</sequence>
<evidence type="ECO:0000259" key="2">
    <source>
        <dbReference type="Pfam" id="PF19335"/>
    </source>
</evidence>